<gene>
    <name evidence="2" type="ORF">KM031_19675</name>
</gene>
<evidence type="ECO:0000313" key="3">
    <source>
        <dbReference type="Proteomes" id="UP000679352"/>
    </source>
</evidence>
<keyword evidence="2" id="KW-0614">Plasmid</keyword>
<feature type="chain" id="PRO_5036847278" description="DUF4148 domain-containing protein" evidence="1">
    <location>
        <begin position="21"/>
        <end position="87"/>
    </location>
</feature>
<evidence type="ECO:0000256" key="1">
    <source>
        <dbReference type="SAM" id="SignalP"/>
    </source>
</evidence>
<organism evidence="2 3">
    <name type="scientific">Gemmobacter fulvus</name>
    <dbReference type="NCBI Taxonomy" id="2840474"/>
    <lineage>
        <taxon>Bacteria</taxon>
        <taxon>Pseudomonadati</taxon>
        <taxon>Pseudomonadota</taxon>
        <taxon>Alphaproteobacteria</taxon>
        <taxon>Rhodobacterales</taxon>
        <taxon>Paracoccaceae</taxon>
        <taxon>Gemmobacter</taxon>
    </lineage>
</organism>
<keyword evidence="1" id="KW-0732">Signal</keyword>
<dbReference type="KEGG" id="gfu:KM031_19675"/>
<evidence type="ECO:0008006" key="4">
    <source>
        <dbReference type="Google" id="ProtNLM"/>
    </source>
</evidence>
<dbReference type="AlphaFoldDB" id="A0A975PAD3"/>
<protein>
    <recommendedName>
        <fullName evidence="4">DUF4148 domain-containing protein</fullName>
    </recommendedName>
</protein>
<reference evidence="2" key="1">
    <citation type="submission" date="2021-06" db="EMBL/GenBank/DDBJ databases">
        <authorList>
            <person name="Lee C.-S."/>
            <person name="Jin L."/>
        </authorList>
    </citation>
    <scope>NUCLEOTIDE SEQUENCE</scope>
    <source>
        <strain evidence="2">Con5</strain>
        <plasmid evidence="2">p2</plasmid>
    </source>
</reference>
<keyword evidence="3" id="KW-1185">Reference proteome</keyword>
<dbReference type="RefSeq" id="WP_215505580.1">
    <property type="nucleotide sequence ID" value="NZ_CP076363.1"/>
</dbReference>
<dbReference type="EMBL" id="CP076363">
    <property type="protein sequence ID" value="QWK92594.1"/>
    <property type="molecule type" value="Genomic_DNA"/>
</dbReference>
<accession>A0A975PAD3</accession>
<name>A0A975PAD3_9RHOB</name>
<dbReference type="Proteomes" id="UP000679352">
    <property type="component" value="Plasmid p2"/>
</dbReference>
<evidence type="ECO:0000313" key="2">
    <source>
        <dbReference type="EMBL" id="QWK92594.1"/>
    </source>
</evidence>
<geneLocation type="plasmid" evidence="2 3">
    <name>p2</name>
</geneLocation>
<proteinExistence type="predicted"/>
<feature type="signal peptide" evidence="1">
    <location>
        <begin position="1"/>
        <end position="20"/>
    </location>
</feature>
<sequence length="87" mass="8914">MKLFTTAVTALVLVAGVANAASFESGRERPDFAGVTAANTQGTPVEVKASAVNSTKELSRMGKAADDVVTVSKFPSSGIVDDARGNR</sequence>